<dbReference type="EMBL" id="JARBDR010000793">
    <property type="protein sequence ID" value="KAJ8306889.1"/>
    <property type="molecule type" value="Genomic_DNA"/>
</dbReference>
<proteinExistence type="inferred from homology"/>
<gene>
    <name evidence="6" type="ORF">KUTeg_014973</name>
</gene>
<dbReference type="Gene3D" id="2.170.150.20">
    <property type="entry name" value="Peptide methionine sulfoxide reductase"/>
    <property type="match status" value="1"/>
</dbReference>
<evidence type="ECO:0000256" key="3">
    <source>
        <dbReference type="ARBA" id="ARBA00023002"/>
    </source>
</evidence>
<comment type="caution">
    <text evidence="6">The sequence shown here is derived from an EMBL/GenBank/DDBJ whole genome shotgun (WGS) entry which is preliminary data.</text>
</comment>
<dbReference type="PANTHER" id="PTHR10173">
    <property type="entry name" value="METHIONINE SULFOXIDE REDUCTASE"/>
    <property type="match status" value="1"/>
</dbReference>
<evidence type="ECO:0000313" key="6">
    <source>
        <dbReference type="EMBL" id="KAJ8306889.1"/>
    </source>
</evidence>
<comment type="catalytic activity">
    <reaction evidence="4">
        <text>L-methionyl-[protein] + [thioredoxin]-disulfide + H2O = L-methionyl-(R)-S-oxide-[protein] + [thioredoxin]-dithiol</text>
        <dbReference type="Rhea" id="RHEA:24164"/>
        <dbReference type="Rhea" id="RHEA-COMP:10698"/>
        <dbReference type="Rhea" id="RHEA-COMP:10700"/>
        <dbReference type="Rhea" id="RHEA-COMP:12313"/>
        <dbReference type="Rhea" id="RHEA-COMP:12314"/>
        <dbReference type="ChEBI" id="CHEBI:15377"/>
        <dbReference type="ChEBI" id="CHEBI:16044"/>
        <dbReference type="ChEBI" id="CHEBI:29950"/>
        <dbReference type="ChEBI" id="CHEBI:45764"/>
        <dbReference type="ChEBI" id="CHEBI:50058"/>
        <dbReference type="EC" id="1.8.4.12"/>
    </reaction>
</comment>
<dbReference type="Proteomes" id="UP001217089">
    <property type="component" value="Unassembled WGS sequence"/>
</dbReference>
<dbReference type="SUPFAM" id="SSF51316">
    <property type="entry name" value="Mss4-like"/>
    <property type="match status" value="1"/>
</dbReference>
<reference evidence="6 7" key="1">
    <citation type="submission" date="2022-12" db="EMBL/GenBank/DDBJ databases">
        <title>Chromosome-level genome of Tegillarca granosa.</title>
        <authorList>
            <person name="Kim J."/>
        </authorList>
    </citation>
    <scope>NUCLEOTIDE SEQUENCE [LARGE SCALE GENOMIC DNA]</scope>
    <source>
        <strain evidence="6">Teg-2019</strain>
        <tissue evidence="6">Adductor muscle</tissue>
    </source>
</reference>
<dbReference type="InterPro" id="IPR011057">
    <property type="entry name" value="Mss4-like_sf"/>
</dbReference>
<dbReference type="Pfam" id="PF01641">
    <property type="entry name" value="SelR"/>
    <property type="match status" value="1"/>
</dbReference>
<dbReference type="EC" id="1.8.4.12" evidence="2"/>
<name>A0ABQ9ENR8_TEGGR</name>
<organism evidence="6 7">
    <name type="scientific">Tegillarca granosa</name>
    <name type="common">Malaysian cockle</name>
    <name type="synonym">Anadara granosa</name>
    <dbReference type="NCBI Taxonomy" id="220873"/>
    <lineage>
        <taxon>Eukaryota</taxon>
        <taxon>Metazoa</taxon>
        <taxon>Spiralia</taxon>
        <taxon>Lophotrochozoa</taxon>
        <taxon>Mollusca</taxon>
        <taxon>Bivalvia</taxon>
        <taxon>Autobranchia</taxon>
        <taxon>Pteriomorphia</taxon>
        <taxon>Arcoida</taxon>
        <taxon>Arcoidea</taxon>
        <taxon>Arcidae</taxon>
        <taxon>Tegillarca</taxon>
    </lineage>
</organism>
<dbReference type="InterPro" id="IPR028427">
    <property type="entry name" value="Met_Sox_Rdtase_MsrB"/>
</dbReference>
<evidence type="ECO:0000259" key="5">
    <source>
        <dbReference type="PROSITE" id="PS51790"/>
    </source>
</evidence>
<evidence type="ECO:0000256" key="2">
    <source>
        <dbReference type="ARBA" id="ARBA00012499"/>
    </source>
</evidence>
<keyword evidence="3" id="KW-0560">Oxidoreductase</keyword>
<sequence length="181" mass="20231">MASVGRVLRVFAQMAGKPRFAAVQSTKVAEPFCGGIAAGRISVVCHVNNVKKYSTEAFPADPRSIPNSEWEKKLTSEQYAVCREKNTEPPFSGQYVNHYEKGMYNCVCCGAQLFSSDSKFDSGCGWPSFYEAYSKTPGEESHSNILRRPDNSHGMVRVEVLCKKTLESNYFYLKQTISINK</sequence>
<dbReference type="PROSITE" id="PS51790">
    <property type="entry name" value="MSRB"/>
    <property type="match status" value="1"/>
</dbReference>
<evidence type="ECO:0000256" key="1">
    <source>
        <dbReference type="ARBA" id="ARBA00007174"/>
    </source>
</evidence>
<feature type="domain" description="MsrB" evidence="5">
    <location>
        <begin position="67"/>
        <end position="181"/>
    </location>
</feature>
<protein>
    <recommendedName>
        <fullName evidence="2">peptide-methionine (R)-S-oxide reductase</fullName>
        <ecNumber evidence="2">1.8.4.12</ecNumber>
    </recommendedName>
</protein>
<evidence type="ECO:0000256" key="4">
    <source>
        <dbReference type="ARBA" id="ARBA00048488"/>
    </source>
</evidence>
<accession>A0ABQ9ENR8</accession>
<keyword evidence="7" id="KW-1185">Reference proteome</keyword>
<dbReference type="PANTHER" id="PTHR10173:SF52">
    <property type="entry name" value="METHIONINE-R-SULFOXIDE REDUCTASE B1"/>
    <property type="match status" value="1"/>
</dbReference>
<comment type="similarity">
    <text evidence="1">Belongs to the MsrB Met sulfoxide reductase family.</text>
</comment>
<dbReference type="InterPro" id="IPR002579">
    <property type="entry name" value="Met_Sox_Rdtase_MsrB_dom"/>
</dbReference>
<evidence type="ECO:0000313" key="7">
    <source>
        <dbReference type="Proteomes" id="UP001217089"/>
    </source>
</evidence>